<evidence type="ECO:0000259" key="17">
    <source>
        <dbReference type="PROSITE" id="PS50125"/>
    </source>
</evidence>
<evidence type="ECO:0000256" key="1">
    <source>
        <dbReference type="ARBA" id="ARBA00001593"/>
    </source>
</evidence>
<dbReference type="Bgee" id="FBgn0079075">
    <property type="expression patterns" value="Expressed in female reproductive system and 3 other cell types or tissues"/>
</dbReference>
<feature type="transmembrane region" description="Helical" evidence="16">
    <location>
        <begin position="696"/>
        <end position="719"/>
    </location>
</feature>
<feature type="transmembrane region" description="Helical" evidence="16">
    <location>
        <begin position="62"/>
        <end position="84"/>
    </location>
</feature>
<dbReference type="SMR" id="A0A6I8W4Y1"/>
<evidence type="ECO:0000256" key="14">
    <source>
        <dbReference type="RuleBase" id="RU000405"/>
    </source>
</evidence>
<dbReference type="GO" id="GO:0007189">
    <property type="term" value="P:adenylate cyclase-activating G protein-coupled receptor signaling pathway"/>
    <property type="evidence" value="ECO:0007669"/>
    <property type="project" value="TreeGrafter"/>
</dbReference>
<name>A0A6I8W4Y1_DROPS</name>
<evidence type="ECO:0000313" key="19">
    <source>
        <dbReference type="RefSeq" id="XP_001354035.2"/>
    </source>
</evidence>
<feature type="region of interest" description="Disordered" evidence="15">
    <location>
        <begin position="282"/>
        <end position="307"/>
    </location>
</feature>
<dbReference type="GO" id="GO:0004016">
    <property type="term" value="F:adenylate cyclase activity"/>
    <property type="evidence" value="ECO:0007669"/>
    <property type="project" value="UniProtKB-EC"/>
</dbReference>
<feature type="transmembrane region" description="Helical" evidence="16">
    <location>
        <begin position="124"/>
        <end position="148"/>
    </location>
</feature>
<gene>
    <name evidence="19 20 21" type="primary">ACXD</name>
</gene>
<dbReference type="GO" id="GO:0005886">
    <property type="term" value="C:plasma membrane"/>
    <property type="evidence" value="ECO:0007669"/>
    <property type="project" value="TreeGrafter"/>
</dbReference>
<dbReference type="OMA" id="CAMFDMI"/>
<evidence type="ECO:0000256" key="16">
    <source>
        <dbReference type="SAM" id="Phobius"/>
    </source>
</evidence>
<dbReference type="SUPFAM" id="SSF55073">
    <property type="entry name" value="Nucleotide cyclase"/>
    <property type="match status" value="2"/>
</dbReference>
<comment type="cofactor">
    <cofactor evidence="2">
        <name>Mg(2+)</name>
        <dbReference type="ChEBI" id="CHEBI:18420"/>
    </cofactor>
</comment>
<feature type="domain" description="Guanylate cyclase" evidence="17">
    <location>
        <begin position="887"/>
        <end position="1100"/>
    </location>
</feature>
<accession>A0A6I8W4Y1</accession>
<feature type="transmembrane region" description="Helical" evidence="16">
    <location>
        <begin position="613"/>
        <end position="634"/>
    </location>
</feature>
<dbReference type="RefSeq" id="XP_001354035.2">
    <property type="nucleotide sequence ID" value="XM_001353999.4"/>
</dbReference>
<dbReference type="SMART" id="SM00044">
    <property type="entry name" value="CYCc"/>
    <property type="match status" value="2"/>
</dbReference>
<dbReference type="GO" id="GO:0005524">
    <property type="term" value="F:ATP binding"/>
    <property type="evidence" value="ECO:0007669"/>
    <property type="project" value="UniProtKB-KW"/>
</dbReference>
<evidence type="ECO:0000256" key="12">
    <source>
        <dbReference type="ARBA" id="ARBA00023136"/>
    </source>
</evidence>
<evidence type="ECO:0000313" key="18">
    <source>
        <dbReference type="Proteomes" id="UP000001819"/>
    </source>
</evidence>
<keyword evidence="10 16" id="KW-1133">Transmembrane helix</keyword>
<feature type="compositionally biased region" description="Basic and acidic residues" evidence="15">
    <location>
        <begin position="969"/>
        <end position="983"/>
    </location>
</feature>
<dbReference type="GO" id="GO:0035556">
    <property type="term" value="P:intracellular signal transduction"/>
    <property type="evidence" value="ECO:0007669"/>
    <property type="project" value="InterPro"/>
</dbReference>
<comment type="similarity">
    <text evidence="14">Belongs to the adenylyl cyclase class-4/guanylyl cyclase family.</text>
</comment>
<comment type="catalytic activity">
    <reaction evidence="1">
        <text>ATP = 3',5'-cyclic AMP + diphosphate</text>
        <dbReference type="Rhea" id="RHEA:15389"/>
        <dbReference type="ChEBI" id="CHEBI:30616"/>
        <dbReference type="ChEBI" id="CHEBI:33019"/>
        <dbReference type="ChEBI" id="CHEBI:58165"/>
        <dbReference type="EC" id="4.6.1.1"/>
    </reaction>
</comment>
<feature type="transmembrane region" description="Helical" evidence="16">
    <location>
        <begin position="765"/>
        <end position="785"/>
    </location>
</feature>
<keyword evidence="12 16" id="KW-0472">Membrane</keyword>
<dbReference type="PANTHER" id="PTHR45627">
    <property type="entry name" value="ADENYLATE CYCLASE TYPE 1"/>
    <property type="match status" value="1"/>
</dbReference>
<dbReference type="RefSeq" id="XP_033237759.1">
    <property type="nucleotide sequence ID" value="XM_033381868.1"/>
</dbReference>
<evidence type="ECO:0000256" key="10">
    <source>
        <dbReference type="ARBA" id="ARBA00022989"/>
    </source>
</evidence>
<dbReference type="InterPro" id="IPR018297">
    <property type="entry name" value="A/G_cyclase_CS"/>
</dbReference>
<dbReference type="RefSeq" id="XP_033237760.1">
    <property type="nucleotide sequence ID" value="XM_033381869.1"/>
</dbReference>
<keyword evidence="9" id="KW-0460">Magnesium</keyword>
<dbReference type="CDD" id="cd07302">
    <property type="entry name" value="CHD"/>
    <property type="match status" value="2"/>
</dbReference>
<dbReference type="InterPro" id="IPR032628">
    <property type="entry name" value="AC_N"/>
</dbReference>
<dbReference type="KEGG" id="dpo:4813255"/>
<keyword evidence="13 14" id="KW-0456">Lyase</keyword>
<keyword evidence="8" id="KW-0067">ATP-binding</keyword>
<feature type="transmembrane region" description="Helical" evidence="16">
    <location>
        <begin position="181"/>
        <end position="198"/>
    </location>
</feature>
<evidence type="ECO:0000256" key="4">
    <source>
        <dbReference type="ARBA" id="ARBA00012201"/>
    </source>
</evidence>
<keyword evidence="7" id="KW-0547">Nucleotide-binding</keyword>
<dbReference type="GO" id="GO:0046872">
    <property type="term" value="F:metal ion binding"/>
    <property type="evidence" value="ECO:0007669"/>
    <property type="project" value="UniProtKB-KW"/>
</dbReference>
<evidence type="ECO:0000313" key="20">
    <source>
        <dbReference type="RefSeq" id="XP_033237759.1"/>
    </source>
</evidence>
<dbReference type="ExpressionAtlas" id="A0A6I8W4Y1">
    <property type="expression patterns" value="baseline"/>
</dbReference>
<dbReference type="FunFam" id="3.30.70.1230:FF:000024">
    <property type="entry name" value="ACXA, isoform A"/>
    <property type="match status" value="1"/>
</dbReference>
<evidence type="ECO:0000256" key="9">
    <source>
        <dbReference type="ARBA" id="ARBA00022842"/>
    </source>
</evidence>
<dbReference type="InterPro" id="IPR029787">
    <property type="entry name" value="Nucleotide_cyclase"/>
</dbReference>
<dbReference type="PROSITE" id="PS00452">
    <property type="entry name" value="GUANYLATE_CYCLASE_1"/>
    <property type="match status" value="1"/>
</dbReference>
<proteinExistence type="inferred from homology"/>
<dbReference type="PANTHER" id="PTHR45627:SF23">
    <property type="entry name" value="AT30656P-RELATED"/>
    <property type="match status" value="1"/>
</dbReference>
<dbReference type="Proteomes" id="UP000001819">
    <property type="component" value="Chromosome X"/>
</dbReference>
<accession>Q2LYT8</accession>
<feature type="domain" description="Guanylate cyclase" evidence="17">
    <location>
        <begin position="327"/>
        <end position="454"/>
    </location>
</feature>
<keyword evidence="18" id="KW-1185">Reference proteome</keyword>
<evidence type="ECO:0000256" key="6">
    <source>
        <dbReference type="ARBA" id="ARBA00022723"/>
    </source>
</evidence>
<evidence type="ECO:0000256" key="5">
    <source>
        <dbReference type="ARBA" id="ARBA00022692"/>
    </source>
</evidence>
<evidence type="ECO:0000313" key="21">
    <source>
        <dbReference type="RefSeq" id="XP_033237760.1"/>
    </source>
</evidence>
<organism evidence="18 20">
    <name type="scientific">Drosophila pseudoobscura pseudoobscura</name>
    <name type="common">Fruit fly</name>
    <dbReference type="NCBI Taxonomy" id="46245"/>
    <lineage>
        <taxon>Eukaryota</taxon>
        <taxon>Metazoa</taxon>
        <taxon>Ecdysozoa</taxon>
        <taxon>Arthropoda</taxon>
        <taxon>Hexapoda</taxon>
        <taxon>Insecta</taxon>
        <taxon>Pterygota</taxon>
        <taxon>Neoptera</taxon>
        <taxon>Endopterygota</taxon>
        <taxon>Diptera</taxon>
        <taxon>Brachycera</taxon>
        <taxon>Muscomorpha</taxon>
        <taxon>Ephydroidea</taxon>
        <taxon>Drosophilidae</taxon>
        <taxon>Drosophila</taxon>
        <taxon>Sophophora</taxon>
    </lineage>
</organism>
<keyword evidence="11" id="KW-0115">cAMP biosynthesis</keyword>
<dbReference type="AlphaFoldDB" id="A0A6I8W4Y1"/>
<feature type="region of interest" description="Disordered" evidence="15">
    <location>
        <begin position="963"/>
        <end position="983"/>
    </location>
</feature>
<dbReference type="Pfam" id="PF16214">
    <property type="entry name" value="AC_N"/>
    <property type="match status" value="1"/>
</dbReference>
<dbReference type="EC" id="4.6.1.1" evidence="4"/>
<protein>
    <recommendedName>
        <fullName evidence="4">adenylate cyclase</fullName>
        <ecNumber evidence="4">4.6.1.1</ecNumber>
    </recommendedName>
</protein>
<keyword evidence="6" id="KW-0479">Metal-binding</keyword>
<keyword evidence="5 16" id="KW-0812">Transmembrane</keyword>
<dbReference type="PROSITE" id="PS50125">
    <property type="entry name" value="GUANYLATE_CYCLASE_2"/>
    <property type="match status" value="2"/>
</dbReference>
<dbReference type="Pfam" id="PF00211">
    <property type="entry name" value="Guanylate_cyc"/>
    <property type="match status" value="3"/>
</dbReference>
<evidence type="ECO:0000256" key="7">
    <source>
        <dbReference type="ARBA" id="ARBA00022741"/>
    </source>
</evidence>
<comment type="subcellular location">
    <subcellularLocation>
        <location evidence="3">Membrane</location>
        <topology evidence="3">Multi-pass membrane protein</topology>
    </subcellularLocation>
</comment>
<evidence type="ECO:0000256" key="2">
    <source>
        <dbReference type="ARBA" id="ARBA00001946"/>
    </source>
</evidence>
<dbReference type="InterPro" id="IPR001054">
    <property type="entry name" value="A/G_cyclase"/>
</dbReference>
<dbReference type="GO" id="GO:0006171">
    <property type="term" value="P:cAMP biosynthetic process"/>
    <property type="evidence" value="ECO:0007669"/>
    <property type="project" value="UniProtKB-KW"/>
</dbReference>
<feature type="transmembrane region" description="Helical" evidence="16">
    <location>
        <begin position="640"/>
        <end position="661"/>
    </location>
</feature>
<sequence length="1166" mass="134922">MNSYFDSAIEYNRTNTINLAHSNDQSQSFSNEKNWEWSYLVRKCRNLELEESYDLYMRRLRVGYLSLFIFIQLQVTITHTLLLLTTPDITFVYVDMAAYIASGVVIWLILSVNFRSELVSKHGWVVYVSSWLAVCVMVLMDIGLNVYHATSHNFILNPIYDAYTLYAIYMFMPVPYLLQPFVLGSAVTLCYIINYIFVITSKEDNQMHSILNEAIYLSCVNLLGIFFRLMRDIALRTTFLDRRQYVEENLLLRYARDQERSLLLSILPNQIADRLQEDVKNRIERSKQQHQQRSHVDTQRTTDSQNLKRWRQPDHGTLFIEPHEDVTVLYADVVNYTHLTTTLDVKKLVEALHDLFVRFDIASEEYNVLRIKFLGDCYYCVAGLVSPNADHAKCCVDLGLRMIKDIRDVREKRHLNIDMRIGVHSGDVLSGVIGAAKWQFDIWSKDVDIANRLEATGATGRVHVSQKTLSLLDGEYFFEDGTEKAREDPVLQKHGIRSFLIKSLRAPMHDPRRVQRERQAKKLSEANKSNFMHNSTLHQYNQVRNQAKLEMCRELDKMPIGRIKLTKVFRRSTRLTQDEIEEETFRRNISSFCLFFRTRNWEMQYMREPDVMLKYSIALAWVIYMGLLTIQLLSKDARYHYWYIDGTTIILLTMLLIVSWYKKLWIMYMSDAEVSVPTSRLSGCLFNMSDVMQRNLFLRILIYFLIILSYCAVATMQVLGCSKDEDYEDSDPTVEDRLFCFHPWILTNCMTLVIGMSFLFTRIPFIIKVCLSTIITIVYAALVIFEFNHIYANSPSTNVNFNAKYSHILLMIITLGIFHLMERQTEFIAKVDYNWKRQLMKKQEDALITNDTIKVLLTNILPSHVADFYLSTQLQNQLYYEEYDNVAVMFASIKNFDTDKIGLRVLNEIICDFDDVLNKYAQCLRVEKIKVANWTYMAACGLDVSRSEQVNAPQMKFRNASLMPNGRRSRYDGGRTSDSDGIHRVPYGNGSNIALDLDLERGQYEGNVITSAPRTSNVGQQAGNSSNEVVLVMARFALDLMRAMRRFNAENMQTEYEGSTDYGMLRIGISHGRAMAGVVGISKPHYDIWGDPVNMASRMDSTGVPGQIQVTENTAIKLRGFNIQCNYRGMTFVKGRGNIPTYIIGTDSEYEFLPHRPSSPNTKKTS</sequence>
<evidence type="ECO:0000256" key="3">
    <source>
        <dbReference type="ARBA" id="ARBA00004141"/>
    </source>
</evidence>
<reference evidence="19 20" key="1">
    <citation type="submission" date="2025-04" db="UniProtKB">
        <authorList>
            <consortium name="RefSeq"/>
        </authorList>
    </citation>
    <scope>IDENTIFICATION</scope>
    <source>
        <strain evidence="19 20">MV-25-SWS-2005</strain>
        <tissue evidence="19 20">Whole body</tissue>
    </source>
</reference>
<evidence type="ECO:0000256" key="13">
    <source>
        <dbReference type="ARBA" id="ARBA00023239"/>
    </source>
</evidence>
<dbReference type="Gene3D" id="3.30.70.1230">
    <property type="entry name" value="Nucleotide cyclase"/>
    <property type="match status" value="2"/>
</dbReference>
<feature type="transmembrane region" description="Helical" evidence="16">
    <location>
        <begin position="90"/>
        <end position="112"/>
    </location>
</feature>
<dbReference type="GeneID" id="4813255"/>
<evidence type="ECO:0000256" key="11">
    <source>
        <dbReference type="ARBA" id="ARBA00022998"/>
    </source>
</evidence>
<feature type="transmembrane region" description="Helical" evidence="16">
    <location>
        <begin position="739"/>
        <end position="760"/>
    </location>
</feature>
<evidence type="ECO:0000256" key="15">
    <source>
        <dbReference type="SAM" id="MobiDB-lite"/>
    </source>
</evidence>
<evidence type="ECO:0000256" key="8">
    <source>
        <dbReference type="ARBA" id="ARBA00022840"/>
    </source>
</evidence>